<keyword evidence="3" id="KW-1185">Reference proteome</keyword>
<dbReference type="InterPro" id="IPR003676">
    <property type="entry name" value="SAUR_fam"/>
</dbReference>
<dbReference type="Proteomes" id="UP001443914">
    <property type="component" value="Unassembled WGS sequence"/>
</dbReference>
<reference evidence="2" key="1">
    <citation type="submission" date="2024-03" db="EMBL/GenBank/DDBJ databases">
        <title>WGS assembly of Saponaria officinalis var. Norfolk2.</title>
        <authorList>
            <person name="Jenkins J."/>
            <person name="Shu S."/>
            <person name="Grimwood J."/>
            <person name="Barry K."/>
            <person name="Goodstein D."/>
            <person name="Schmutz J."/>
            <person name="Leebens-Mack J."/>
            <person name="Osbourn A."/>
        </authorList>
    </citation>
    <scope>NUCLEOTIDE SEQUENCE [LARGE SCALE GENOMIC DNA]</scope>
    <source>
        <strain evidence="2">JIC</strain>
    </source>
</reference>
<dbReference type="Pfam" id="PF02519">
    <property type="entry name" value="Auxin_inducible"/>
    <property type="match status" value="1"/>
</dbReference>
<comment type="similarity">
    <text evidence="1">Belongs to the ARG7 family.</text>
</comment>
<sequence length="107" mass="12121">MGVRFNSMISNTKQVLKLQSFLNKSPKNLVPKGHIPVYVGQNAKKKRHIVPLSFLNHPSFQDLLSLSEEEFGFDHPMGGLTIPCTQERFMHLIATLENRVNVPNSVH</sequence>
<organism evidence="2 3">
    <name type="scientific">Saponaria officinalis</name>
    <name type="common">Common soapwort</name>
    <name type="synonym">Lychnis saponaria</name>
    <dbReference type="NCBI Taxonomy" id="3572"/>
    <lineage>
        <taxon>Eukaryota</taxon>
        <taxon>Viridiplantae</taxon>
        <taxon>Streptophyta</taxon>
        <taxon>Embryophyta</taxon>
        <taxon>Tracheophyta</taxon>
        <taxon>Spermatophyta</taxon>
        <taxon>Magnoliopsida</taxon>
        <taxon>eudicotyledons</taxon>
        <taxon>Gunneridae</taxon>
        <taxon>Pentapetalae</taxon>
        <taxon>Caryophyllales</taxon>
        <taxon>Caryophyllaceae</taxon>
        <taxon>Caryophylleae</taxon>
        <taxon>Saponaria</taxon>
    </lineage>
</organism>
<evidence type="ECO:0000256" key="1">
    <source>
        <dbReference type="ARBA" id="ARBA00006974"/>
    </source>
</evidence>
<dbReference type="EMBL" id="JBDFQZ010000009">
    <property type="protein sequence ID" value="KAK9690964.1"/>
    <property type="molecule type" value="Genomic_DNA"/>
</dbReference>
<dbReference type="GO" id="GO:0009733">
    <property type="term" value="P:response to auxin"/>
    <property type="evidence" value="ECO:0007669"/>
    <property type="project" value="InterPro"/>
</dbReference>
<dbReference type="PANTHER" id="PTHR31929">
    <property type="entry name" value="SAUR-LIKE AUXIN-RESPONSIVE PROTEIN FAMILY-RELATED"/>
    <property type="match status" value="1"/>
</dbReference>
<protein>
    <submittedName>
        <fullName evidence="2">Uncharacterized protein</fullName>
    </submittedName>
</protein>
<proteinExistence type="inferred from homology"/>
<dbReference type="AlphaFoldDB" id="A0AAW1ILP3"/>
<gene>
    <name evidence="2" type="ORF">RND81_09G166800</name>
</gene>
<name>A0AAW1ILP3_SAPOF</name>
<comment type="caution">
    <text evidence="2">The sequence shown here is derived from an EMBL/GenBank/DDBJ whole genome shotgun (WGS) entry which is preliminary data.</text>
</comment>
<evidence type="ECO:0000313" key="3">
    <source>
        <dbReference type="Proteomes" id="UP001443914"/>
    </source>
</evidence>
<evidence type="ECO:0000313" key="2">
    <source>
        <dbReference type="EMBL" id="KAK9690964.1"/>
    </source>
</evidence>
<accession>A0AAW1ILP3</accession>